<proteinExistence type="predicted"/>
<evidence type="ECO:0000256" key="1">
    <source>
        <dbReference type="SAM" id="MobiDB-lite"/>
    </source>
</evidence>
<reference evidence="4 5" key="2">
    <citation type="submission" date="2018-06" db="EMBL/GenBank/DDBJ databases">
        <authorList>
            <consortium name="Pathogen Informatics"/>
            <person name="Doyle S."/>
        </authorList>
    </citation>
    <scope>NUCLEOTIDE SEQUENCE [LARGE SCALE GENOMIC DNA]</scope>
    <source>
        <strain evidence="4 5">NCTC10308</strain>
    </source>
</reference>
<name>A0A380U758_ACIJO</name>
<evidence type="ECO:0000313" key="4">
    <source>
        <dbReference type="EMBL" id="SUT98166.1"/>
    </source>
</evidence>
<dbReference type="Proteomes" id="UP000595107">
    <property type="component" value="Chromosome"/>
</dbReference>
<organism evidence="4 5">
    <name type="scientific">Acinetobacter johnsonii</name>
    <dbReference type="NCBI Taxonomy" id="40214"/>
    <lineage>
        <taxon>Bacteria</taxon>
        <taxon>Pseudomonadati</taxon>
        <taxon>Pseudomonadota</taxon>
        <taxon>Gammaproteobacteria</taxon>
        <taxon>Moraxellales</taxon>
        <taxon>Moraxellaceae</taxon>
        <taxon>Acinetobacter</taxon>
    </lineage>
</organism>
<feature type="compositionally biased region" description="Basic and acidic residues" evidence="1">
    <location>
        <begin position="46"/>
        <end position="64"/>
    </location>
</feature>
<dbReference type="EMBL" id="CP065666">
    <property type="protein sequence ID" value="QPS03986.1"/>
    <property type="molecule type" value="Genomic_DNA"/>
</dbReference>
<evidence type="ECO:0000313" key="5">
    <source>
        <dbReference type="Proteomes" id="UP000254227"/>
    </source>
</evidence>
<evidence type="ECO:0000313" key="7">
    <source>
        <dbReference type="Proteomes" id="UP000595107"/>
    </source>
</evidence>
<evidence type="ECO:0000313" key="2">
    <source>
        <dbReference type="EMBL" id="AZN62621.1"/>
    </source>
</evidence>
<dbReference type="AlphaFoldDB" id="A0A380U758"/>
<dbReference type="EMBL" id="UFRV01000006">
    <property type="protein sequence ID" value="SUT98166.1"/>
    <property type="molecule type" value="Genomic_DNA"/>
</dbReference>
<dbReference type="Proteomes" id="UP000254227">
    <property type="component" value="Unassembled WGS sequence"/>
</dbReference>
<gene>
    <name evidence="2" type="ORF">CFH90_00560</name>
    <name evidence="3" type="ORF">I6G67_00180</name>
    <name evidence="4" type="ORF">NCTC10308_02742</name>
</gene>
<dbReference type="EMBL" id="CP022298">
    <property type="protein sequence ID" value="AZN62621.1"/>
    <property type="molecule type" value="Genomic_DNA"/>
</dbReference>
<protein>
    <submittedName>
        <fullName evidence="4">Uncharacterized protein</fullName>
    </submittedName>
</protein>
<reference evidence="3 7" key="3">
    <citation type="submission" date="2020-12" db="EMBL/GenBank/DDBJ databases">
        <title>FDA dAtabase for Regulatory Grade micrObial Sequences (FDA-ARGOS): Supporting development and validation of Infectious Disease Dx tests.</title>
        <authorList>
            <person name="Sproer C."/>
            <person name="Gronow S."/>
            <person name="Severitt S."/>
            <person name="Schroder I."/>
            <person name="Tallon L."/>
            <person name="Sadzewicz L."/>
            <person name="Zhao X."/>
            <person name="Boylan J."/>
            <person name="Ott S."/>
            <person name="Bowen H."/>
            <person name="Vavikolanu K."/>
            <person name="Mehta A."/>
            <person name="Aluvathingal J."/>
            <person name="Nadendla S."/>
            <person name="Lowell S."/>
            <person name="Myers T."/>
            <person name="Yan Y."/>
            <person name="Sichtig H."/>
        </authorList>
    </citation>
    <scope>NUCLEOTIDE SEQUENCE [LARGE SCALE GENOMIC DNA]</scope>
    <source>
        <strain evidence="3 7">FDAARGOS_910</strain>
    </source>
</reference>
<reference evidence="2 6" key="1">
    <citation type="submission" date="2017-06" db="EMBL/GenBank/DDBJ databases">
        <title>Complete Genome Sequence of the Carbazole-Degrading Bacterium Acinetobacter johnsonii IC001.</title>
        <authorList>
            <person name="Vejarano F."/>
            <person name="Suzuki-Minakuchi C."/>
            <person name="Ohtsubo Y."/>
            <person name="Tsuda M."/>
            <person name="Okada K."/>
            <person name="Nojiri H."/>
        </authorList>
    </citation>
    <scope>NUCLEOTIDE SEQUENCE [LARGE SCALE GENOMIC DNA]</scope>
    <source>
        <strain evidence="2 6">IC001</strain>
    </source>
</reference>
<accession>A0A380U758</accession>
<dbReference type="Proteomes" id="UP000276980">
    <property type="component" value="Chromosome"/>
</dbReference>
<feature type="region of interest" description="Disordered" evidence="1">
    <location>
        <begin position="1"/>
        <end position="64"/>
    </location>
</feature>
<dbReference type="RefSeq" id="WP_017397098.1">
    <property type="nucleotide sequence ID" value="NZ_BBTB01000059.1"/>
</dbReference>
<feature type="compositionally biased region" description="Basic residues" evidence="1">
    <location>
        <begin position="10"/>
        <end position="22"/>
    </location>
</feature>
<sequence length="64" mass="7489">MTHSKDDKKIQKKASARRRIHTRSLPGHYLGLVIRPNQSYEFEPDPNDKGSKPTKEFDPKRIKD</sequence>
<evidence type="ECO:0000313" key="6">
    <source>
        <dbReference type="Proteomes" id="UP000276980"/>
    </source>
</evidence>
<evidence type="ECO:0000313" key="3">
    <source>
        <dbReference type="EMBL" id="QPS03986.1"/>
    </source>
</evidence>